<dbReference type="Proteomes" id="UP000632766">
    <property type="component" value="Unassembled WGS sequence"/>
</dbReference>
<organism evidence="1 2">
    <name type="scientific">Amazonocrinis nigriterrae CENA67</name>
    <dbReference type="NCBI Taxonomy" id="2794033"/>
    <lineage>
        <taxon>Bacteria</taxon>
        <taxon>Bacillati</taxon>
        <taxon>Cyanobacteriota</taxon>
        <taxon>Cyanophyceae</taxon>
        <taxon>Nostocales</taxon>
        <taxon>Nostocaceae</taxon>
        <taxon>Amazonocrinis</taxon>
        <taxon>Amazonocrinis nigriterrae</taxon>
    </lineage>
</organism>
<evidence type="ECO:0000313" key="2">
    <source>
        <dbReference type="Proteomes" id="UP000632766"/>
    </source>
</evidence>
<proteinExistence type="predicted"/>
<comment type="caution">
    <text evidence="1">The sequence shown here is derived from an EMBL/GenBank/DDBJ whole genome shotgun (WGS) entry which is preliminary data.</text>
</comment>
<protein>
    <submittedName>
        <fullName evidence="1">Uncharacterized protein</fullName>
    </submittedName>
</protein>
<keyword evidence="2" id="KW-1185">Reference proteome</keyword>
<dbReference type="RefSeq" id="WP_198128482.1">
    <property type="nucleotide sequence ID" value="NZ_JAECZC010000102.1"/>
</dbReference>
<gene>
    <name evidence="1" type="ORF">I8748_32130</name>
</gene>
<sequence>MNKEWRQELFKTKSEKTELNPLGFPMSQAKGLRILDICHTTWTRWEKLAMSIPEYEFVQMQLDAMADVTGGITPKVPYQIWVIGKIGEIFTELPHGLPKKGMAKEYLNRDKEQYTRSCYEEEQARYAIKALEAATSV</sequence>
<evidence type="ECO:0000313" key="1">
    <source>
        <dbReference type="EMBL" id="MBH8566748.1"/>
    </source>
</evidence>
<reference evidence="1 2" key="1">
    <citation type="journal article" date="2021" name="Int. J. Syst. Evol. Microbiol.">
        <title>Amazonocrinis nigriterrae gen. nov., sp. nov., Atlanticothrix silvestris gen. nov., sp. nov. and Dendronalium phyllosphericum gen. nov., sp. nov., nostocacean cyanobacteria from Brazilian environments.</title>
        <authorList>
            <person name="Alvarenga D.O."/>
            <person name="Andreote A.P.D."/>
            <person name="Branco L.H.Z."/>
            <person name="Delbaje E."/>
            <person name="Cruz R.B."/>
            <person name="Varani A.M."/>
            <person name="Fiore M.F."/>
        </authorList>
    </citation>
    <scope>NUCLEOTIDE SEQUENCE [LARGE SCALE GENOMIC DNA]</scope>
    <source>
        <strain evidence="1 2">CENA67</strain>
    </source>
</reference>
<name>A0A8J7I0K2_9NOST</name>
<dbReference type="AlphaFoldDB" id="A0A8J7I0K2"/>
<dbReference type="EMBL" id="JAECZC010000102">
    <property type="protein sequence ID" value="MBH8566748.1"/>
    <property type="molecule type" value="Genomic_DNA"/>
</dbReference>
<accession>A0A8J7I0K2</accession>